<organism evidence="2 3">
    <name type="scientific">Vigna unguiculata</name>
    <name type="common">Cowpea</name>
    <dbReference type="NCBI Taxonomy" id="3917"/>
    <lineage>
        <taxon>Eukaryota</taxon>
        <taxon>Viridiplantae</taxon>
        <taxon>Streptophyta</taxon>
        <taxon>Embryophyta</taxon>
        <taxon>Tracheophyta</taxon>
        <taxon>Spermatophyta</taxon>
        <taxon>Magnoliopsida</taxon>
        <taxon>eudicotyledons</taxon>
        <taxon>Gunneridae</taxon>
        <taxon>Pentapetalae</taxon>
        <taxon>rosids</taxon>
        <taxon>fabids</taxon>
        <taxon>Fabales</taxon>
        <taxon>Fabaceae</taxon>
        <taxon>Papilionoideae</taxon>
        <taxon>50 kb inversion clade</taxon>
        <taxon>NPAAA clade</taxon>
        <taxon>indigoferoid/millettioid clade</taxon>
        <taxon>Phaseoleae</taxon>
        <taxon>Vigna</taxon>
    </lineage>
</organism>
<dbReference type="EMBL" id="CP039347">
    <property type="protein sequence ID" value="QCD85992.1"/>
    <property type="molecule type" value="Genomic_DNA"/>
</dbReference>
<protein>
    <submittedName>
        <fullName evidence="2">Uncharacterized protein</fullName>
    </submittedName>
</protein>
<accession>A0A4D6LBP1</accession>
<dbReference type="Proteomes" id="UP000501690">
    <property type="component" value="Linkage Group LG3"/>
</dbReference>
<feature type="chain" id="PRO_5020029329" evidence="1">
    <location>
        <begin position="28"/>
        <end position="49"/>
    </location>
</feature>
<evidence type="ECO:0000313" key="3">
    <source>
        <dbReference type="Proteomes" id="UP000501690"/>
    </source>
</evidence>
<keyword evidence="1" id="KW-0732">Signal</keyword>
<reference evidence="2 3" key="1">
    <citation type="submission" date="2019-04" db="EMBL/GenBank/DDBJ databases">
        <title>An improved genome assembly and genetic linkage map for asparagus bean, Vigna unguiculata ssp. sesquipedialis.</title>
        <authorList>
            <person name="Xia Q."/>
            <person name="Zhang R."/>
            <person name="Dong Y."/>
        </authorList>
    </citation>
    <scope>NUCLEOTIDE SEQUENCE [LARGE SCALE GENOMIC DNA]</scope>
    <source>
        <tissue evidence="2">Leaf</tissue>
    </source>
</reference>
<name>A0A4D6LBP1_VIGUN</name>
<keyword evidence="3" id="KW-1185">Reference proteome</keyword>
<gene>
    <name evidence="2" type="ORF">DEO72_LG3g513</name>
</gene>
<sequence length="49" mass="5378">MSSSSLKPPTLSTILILLLLQIQFLEEKPLQSSQLTLLPTPSLTVELKS</sequence>
<proteinExistence type="predicted"/>
<evidence type="ECO:0000256" key="1">
    <source>
        <dbReference type="SAM" id="SignalP"/>
    </source>
</evidence>
<feature type="signal peptide" evidence="1">
    <location>
        <begin position="1"/>
        <end position="27"/>
    </location>
</feature>
<evidence type="ECO:0000313" key="2">
    <source>
        <dbReference type="EMBL" id="QCD85992.1"/>
    </source>
</evidence>
<dbReference type="AlphaFoldDB" id="A0A4D6LBP1"/>